<evidence type="ECO:0000259" key="15">
    <source>
        <dbReference type="Pfam" id="PF19282"/>
    </source>
</evidence>
<keyword evidence="9" id="KW-0675">Receptor</keyword>
<evidence type="ECO:0000256" key="7">
    <source>
        <dbReference type="ARBA" id="ARBA00022694"/>
    </source>
</evidence>
<keyword evidence="10 13" id="KW-0539">Nucleus</keyword>
<evidence type="ECO:0000256" key="2">
    <source>
        <dbReference type="ARBA" id="ARBA00009466"/>
    </source>
</evidence>
<comment type="subcellular location">
    <subcellularLocation>
        <location evidence="1 13">Cytoplasm</location>
    </subcellularLocation>
    <subcellularLocation>
        <location evidence="13">Nucleus</location>
    </subcellularLocation>
    <text evidence="13">Shuttles between the nucleus and the cytoplasm.</text>
</comment>
<protein>
    <recommendedName>
        <fullName evidence="3 13">Exportin-T</fullName>
    </recommendedName>
    <alternativeName>
        <fullName evidence="11 13">Exportin(tRNA)</fullName>
    </alternativeName>
    <alternativeName>
        <fullName evidence="12 13">tRNA exportin</fullName>
    </alternativeName>
</protein>
<evidence type="ECO:0000256" key="4">
    <source>
        <dbReference type="ARBA" id="ARBA00022448"/>
    </source>
</evidence>
<comment type="similarity">
    <text evidence="2 13">Belongs to the exportin family.</text>
</comment>
<dbReference type="GO" id="GO:0008033">
    <property type="term" value="P:tRNA processing"/>
    <property type="evidence" value="ECO:0007669"/>
    <property type="project" value="UniProtKB-KW"/>
</dbReference>
<evidence type="ECO:0000256" key="3">
    <source>
        <dbReference type="ARBA" id="ARBA00018928"/>
    </source>
</evidence>
<dbReference type="Pfam" id="PF19282">
    <property type="entry name" value="Exportin-T"/>
    <property type="match status" value="1"/>
</dbReference>
<dbReference type="Pfam" id="PF08389">
    <property type="entry name" value="Xpo1"/>
    <property type="match status" value="1"/>
</dbReference>
<dbReference type="FunFam" id="1.25.10.10:FF:000295">
    <property type="entry name" value="Exportin-T"/>
    <property type="match status" value="1"/>
</dbReference>
<evidence type="ECO:0000259" key="14">
    <source>
        <dbReference type="Pfam" id="PF08389"/>
    </source>
</evidence>
<dbReference type="SUPFAM" id="SSF48371">
    <property type="entry name" value="ARM repeat"/>
    <property type="match status" value="1"/>
</dbReference>
<dbReference type="InterPro" id="IPR016024">
    <property type="entry name" value="ARM-type_fold"/>
</dbReference>
<dbReference type="GO" id="GO:0000049">
    <property type="term" value="F:tRNA binding"/>
    <property type="evidence" value="ECO:0007669"/>
    <property type="project" value="UniProtKB-UniRule"/>
</dbReference>
<evidence type="ECO:0000256" key="13">
    <source>
        <dbReference type="RuleBase" id="RU366037"/>
    </source>
</evidence>
<feature type="domain" description="Exportin-1/Importin-beta-like" evidence="14">
    <location>
        <begin position="104"/>
        <end position="256"/>
    </location>
</feature>
<feature type="domain" description="Exportin-T C-terminal" evidence="15">
    <location>
        <begin position="320"/>
        <end position="974"/>
    </location>
</feature>
<evidence type="ECO:0000256" key="6">
    <source>
        <dbReference type="ARBA" id="ARBA00022555"/>
    </source>
</evidence>
<keyword evidence="4 13" id="KW-0813">Transport</keyword>
<proteinExistence type="inferred from homology"/>
<dbReference type="GO" id="GO:0005643">
    <property type="term" value="C:nuclear pore"/>
    <property type="evidence" value="ECO:0007669"/>
    <property type="project" value="TreeGrafter"/>
</dbReference>
<dbReference type="AlphaFoldDB" id="R0I6B3"/>
<dbReference type="Gene3D" id="1.25.10.10">
    <property type="entry name" value="Leucine-rich Repeat Variant"/>
    <property type="match status" value="1"/>
</dbReference>
<dbReference type="InterPro" id="IPR011989">
    <property type="entry name" value="ARM-like"/>
</dbReference>
<evidence type="ECO:0000256" key="5">
    <source>
        <dbReference type="ARBA" id="ARBA00022490"/>
    </source>
</evidence>
<evidence type="ECO:0000256" key="9">
    <source>
        <dbReference type="ARBA" id="ARBA00023170"/>
    </source>
</evidence>
<dbReference type="PANTHER" id="PTHR15952">
    <property type="entry name" value="EXPORTIN-T/LOS1"/>
    <property type="match status" value="1"/>
</dbReference>
<dbReference type="GO" id="GO:0031267">
    <property type="term" value="F:small GTPase binding"/>
    <property type="evidence" value="ECO:0007669"/>
    <property type="project" value="InterPro"/>
</dbReference>
<evidence type="ECO:0000256" key="1">
    <source>
        <dbReference type="ARBA" id="ARBA00004496"/>
    </source>
</evidence>
<dbReference type="InterPro" id="IPR013598">
    <property type="entry name" value="Exportin-1/Importin-b-like"/>
</dbReference>
<keyword evidence="5 13" id="KW-0963">Cytoplasm</keyword>
<reference evidence="17" key="1">
    <citation type="journal article" date="2013" name="Nat. Genet.">
        <title>The Capsella rubella genome and the genomic consequences of rapid mating system evolution.</title>
        <authorList>
            <person name="Slotte T."/>
            <person name="Hazzouri K.M."/>
            <person name="Agren J.A."/>
            <person name="Koenig D."/>
            <person name="Maumus F."/>
            <person name="Guo Y.L."/>
            <person name="Steige K."/>
            <person name="Platts A.E."/>
            <person name="Escobar J.S."/>
            <person name="Newman L.K."/>
            <person name="Wang W."/>
            <person name="Mandakova T."/>
            <person name="Vello E."/>
            <person name="Smith L.M."/>
            <person name="Henz S.R."/>
            <person name="Steffen J."/>
            <person name="Takuno S."/>
            <person name="Brandvain Y."/>
            <person name="Coop G."/>
            <person name="Andolfatto P."/>
            <person name="Hu T.T."/>
            <person name="Blanchette M."/>
            <person name="Clark R.M."/>
            <person name="Quesneville H."/>
            <person name="Nordborg M."/>
            <person name="Gaut B.S."/>
            <person name="Lysak M.A."/>
            <person name="Jenkins J."/>
            <person name="Grimwood J."/>
            <person name="Chapman J."/>
            <person name="Prochnik S."/>
            <person name="Shu S."/>
            <person name="Rokhsar D."/>
            <person name="Schmutz J."/>
            <person name="Weigel D."/>
            <person name="Wright S.I."/>
        </authorList>
    </citation>
    <scope>NUCLEOTIDE SEQUENCE [LARGE SCALE GENOMIC DNA]</scope>
    <source>
        <strain evidence="17">cv. Monte Gargano</strain>
    </source>
</reference>
<dbReference type="InterPro" id="IPR045546">
    <property type="entry name" value="Exportin-T_C"/>
</dbReference>
<dbReference type="GO" id="GO:0016363">
    <property type="term" value="C:nuclear matrix"/>
    <property type="evidence" value="ECO:0007669"/>
    <property type="project" value="TreeGrafter"/>
</dbReference>
<accession>R0I6B3</accession>
<dbReference type="InterPro" id="IPR040017">
    <property type="entry name" value="XPOT"/>
</dbReference>
<name>R0I6B3_9BRAS</name>
<dbReference type="EMBL" id="KB870806">
    <property type="protein sequence ID" value="EOA33575.1"/>
    <property type="molecule type" value="Genomic_DNA"/>
</dbReference>
<evidence type="ECO:0000256" key="10">
    <source>
        <dbReference type="ARBA" id="ARBA00023242"/>
    </source>
</evidence>
<comment type="function">
    <text evidence="13">tRNA nucleus export receptor which facilitates tRNA translocation across the nuclear pore complex.</text>
</comment>
<keyword evidence="8 13" id="KW-0694">RNA-binding</keyword>
<dbReference type="STRING" id="81985.R0I6B3"/>
<dbReference type="eggNOG" id="KOG2021">
    <property type="taxonomic scope" value="Eukaryota"/>
</dbReference>
<dbReference type="Proteomes" id="UP000029121">
    <property type="component" value="Unassembled WGS sequence"/>
</dbReference>
<keyword evidence="6 13" id="KW-0820">tRNA-binding</keyword>
<evidence type="ECO:0000256" key="8">
    <source>
        <dbReference type="ARBA" id="ARBA00022884"/>
    </source>
</evidence>
<evidence type="ECO:0000313" key="17">
    <source>
        <dbReference type="Proteomes" id="UP000029121"/>
    </source>
</evidence>
<sequence length="986" mass="111489">MDDLEKAIVISFDSTDSALKSQAVSYCQQIKETPSICSICIEKLWFSKVVQVQFWCLQTLQDVLSVKYVSMSSDEKTYVRKSVFSMACLEVIDNENAVRVVEGPPFVKNKLAQVLVTLIYFEYPLIWPSVFLDFMPHLSKGAVFIDMFCRVLNSLDDELISLDYPRTPEETSVAARVKDAMRQQCVPQIVRAWYEIVSLYWNSDPDLSATVLDCMRRFVSWIDITLVANGVFVPLLFELILSDGLSDQVRGAAAGCVLAMVSKRMDPPSKLSLLQTLQISRVFGLVSGDVDSELVSAISALLTGYAVEVLECHKRLNSEETKALSMDFLNEVLPSVFYVMQNCEVDSTFSIVQFLQGYLSALRTLPALKEKQLLHITQILEVIRIQICYDPMYRNNLNSLDKVGLEEEDRMSEFRKDLFVLLRAVGRVAPEVTQHFIRNSLANAVKSSSERNVEEVEAALSLLYSFGESMTEEAMKSGSGCLSELIPMLLTTPFPCHSHRLVALVYLEIITRYMKFIQENSQHIPNVLGAFLDDRGLHHQNVYVSRRACYLFMRVVKLLKSKLVPFIDEILQSVQDTLSQLTTMNFASRGLSGTEDGSHIFEAIGLIIGLEDVPAEKQADYLSLLLTPLCQQIEAGLVQARVANSEDFPVKIANIQFAIVAINALSKGFSERLVTASRPGIGLMFKQTLDVLLRVLTEFPKVEPLRSKVTSFIHRMVDTLGSSVFPYLPKALEHLLADSEPKDVVGFLVLLNQLICKFNSALCEILEEVYPVVAGRIFNVIPRDGIPSRPGAVTEEMRELIELQRTLYTFLHVIATHDLSSVFLTPKSREYLNHMMHLLLYSCCNHKDITVRKACVQIFIKLVKDWCAKPYNEEKVPGFQNFMIDTFATNCCLHSVLDKSFDFSDATTHALFGEIITVQKVMYEKFGNAFLMHLMSKTFPLVHMPQDLAEQYCQKLQGNDIRGFKSYYQSLIENLRLQQNGSHVFR</sequence>
<evidence type="ECO:0000256" key="12">
    <source>
        <dbReference type="ARBA" id="ARBA00032199"/>
    </source>
</evidence>
<dbReference type="GO" id="GO:0005737">
    <property type="term" value="C:cytoplasm"/>
    <property type="evidence" value="ECO:0007669"/>
    <property type="project" value="UniProtKB-SubCell"/>
</dbReference>
<keyword evidence="7" id="KW-0819">tRNA processing</keyword>
<dbReference type="GO" id="GO:0071528">
    <property type="term" value="P:tRNA re-export from nucleus"/>
    <property type="evidence" value="ECO:0007669"/>
    <property type="project" value="UniProtKB-UniRule"/>
</dbReference>
<dbReference type="OrthoDB" id="26399at2759"/>
<dbReference type="KEGG" id="crb:17895413"/>
<dbReference type="PANTHER" id="PTHR15952:SF11">
    <property type="entry name" value="EXPORTIN-T"/>
    <property type="match status" value="1"/>
</dbReference>
<evidence type="ECO:0000313" key="16">
    <source>
        <dbReference type="EMBL" id="EOA33575.1"/>
    </source>
</evidence>
<keyword evidence="17" id="KW-1185">Reference proteome</keyword>
<evidence type="ECO:0000256" key="11">
    <source>
        <dbReference type="ARBA" id="ARBA00029784"/>
    </source>
</evidence>
<organism evidence="16 17">
    <name type="scientific">Capsella rubella</name>
    <dbReference type="NCBI Taxonomy" id="81985"/>
    <lineage>
        <taxon>Eukaryota</taxon>
        <taxon>Viridiplantae</taxon>
        <taxon>Streptophyta</taxon>
        <taxon>Embryophyta</taxon>
        <taxon>Tracheophyta</taxon>
        <taxon>Spermatophyta</taxon>
        <taxon>Magnoliopsida</taxon>
        <taxon>eudicotyledons</taxon>
        <taxon>Gunneridae</taxon>
        <taxon>Pentapetalae</taxon>
        <taxon>rosids</taxon>
        <taxon>malvids</taxon>
        <taxon>Brassicales</taxon>
        <taxon>Brassicaceae</taxon>
        <taxon>Camelineae</taxon>
        <taxon>Capsella</taxon>
    </lineage>
</organism>
<gene>
    <name evidence="16" type="ORF">CARUB_v10019717mg</name>
</gene>